<evidence type="ECO:0000256" key="2">
    <source>
        <dbReference type="SAM" id="SignalP"/>
    </source>
</evidence>
<dbReference type="InterPro" id="IPR040256">
    <property type="entry name" value="At4g02000-like"/>
</dbReference>
<evidence type="ECO:0000313" key="6">
    <source>
        <dbReference type="Proteomes" id="UP000002051"/>
    </source>
</evidence>
<feature type="region of interest" description="Disordered" evidence="1">
    <location>
        <begin position="634"/>
        <end position="671"/>
    </location>
</feature>
<dbReference type="PANTHER" id="PTHR31286">
    <property type="entry name" value="GLYCINE-RICH CELL WALL STRUCTURAL PROTEIN 1.8-LIKE"/>
    <property type="match status" value="1"/>
</dbReference>
<reference evidence="3" key="1">
    <citation type="submission" date="2005-04" db="EMBL/GenBank/DDBJ databases">
        <authorList>
            <person name="Town C.D."/>
        </authorList>
    </citation>
    <scope>NUCLEOTIDE SEQUENCE</scope>
</reference>
<evidence type="ECO:0000313" key="4">
    <source>
        <dbReference type="EMBL" id="AES82354.2"/>
    </source>
</evidence>
<dbReference type="HOGENOM" id="CLU_026538_0_0_1"/>
<gene>
    <name evidence="4" type="ordered locus">MTR_7g111460</name>
    <name evidence="3" type="ORF">MtrDRAFT_AC157894g30v2</name>
</gene>
<reference evidence="4 6" key="4">
    <citation type="journal article" date="2014" name="BMC Genomics">
        <title>An improved genome release (version Mt4.0) for the model legume Medicago truncatula.</title>
        <authorList>
            <person name="Tang H."/>
            <person name="Krishnakumar V."/>
            <person name="Bidwell S."/>
            <person name="Rosen B."/>
            <person name="Chan A."/>
            <person name="Zhou S."/>
            <person name="Gentzbittel L."/>
            <person name="Childs K.L."/>
            <person name="Yandell M."/>
            <person name="Gundlach H."/>
            <person name="Mayer K.F."/>
            <person name="Schwartz D.C."/>
            <person name="Town C.D."/>
        </authorList>
    </citation>
    <scope>GENOME REANNOTATION</scope>
    <source>
        <strain evidence="5 6">cv. Jemalong A17</strain>
    </source>
</reference>
<evidence type="ECO:0000313" key="5">
    <source>
        <dbReference type="EnsemblPlants" id="AES82354"/>
    </source>
</evidence>
<dbReference type="Proteomes" id="UP000002051">
    <property type="component" value="Unassembled WGS sequence"/>
</dbReference>
<protein>
    <submittedName>
        <fullName evidence="4">DUF4283 domain protein</fullName>
    </submittedName>
    <submittedName>
        <fullName evidence="3">IMP dehydrogenase/GMP reductase, putative</fullName>
    </submittedName>
</protein>
<organism evidence="3">
    <name type="scientific">Medicago truncatula</name>
    <name type="common">Barrel medic</name>
    <name type="synonym">Medicago tribuloides</name>
    <dbReference type="NCBI Taxonomy" id="3880"/>
    <lineage>
        <taxon>Eukaryota</taxon>
        <taxon>Viridiplantae</taxon>
        <taxon>Streptophyta</taxon>
        <taxon>Embryophyta</taxon>
        <taxon>Tracheophyta</taxon>
        <taxon>Spermatophyta</taxon>
        <taxon>Magnoliopsida</taxon>
        <taxon>eudicotyledons</taxon>
        <taxon>Gunneridae</taxon>
        <taxon>Pentapetalae</taxon>
        <taxon>rosids</taxon>
        <taxon>fabids</taxon>
        <taxon>Fabales</taxon>
        <taxon>Fabaceae</taxon>
        <taxon>Papilionoideae</taxon>
        <taxon>50 kb inversion clade</taxon>
        <taxon>NPAAA clade</taxon>
        <taxon>Hologalegina</taxon>
        <taxon>IRL clade</taxon>
        <taxon>Trifolieae</taxon>
        <taxon>Medicago</taxon>
    </lineage>
</organism>
<accession>A0A0C3WFF1</accession>
<evidence type="ECO:0000313" key="3">
    <source>
        <dbReference type="EMBL" id="ABD33208.1"/>
    </source>
</evidence>
<dbReference type="eggNOG" id="KOG1075">
    <property type="taxonomic scope" value="Eukaryota"/>
</dbReference>
<accession>Q2HRR5</accession>
<name>Q2HRR5_MEDTR</name>
<reference evidence="3" key="2">
    <citation type="submission" date="2007-03" db="EMBL/GenBank/DDBJ databases">
        <authorList>
            <consortium name="The International Medicago Genome Annotation Group"/>
        </authorList>
    </citation>
    <scope>NUCLEOTIDE SEQUENCE</scope>
</reference>
<feature type="compositionally biased region" description="Basic residues" evidence="1">
    <location>
        <begin position="661"/>
        <end position="671"/>
    </location>
</feature>
<dbReference type="AlphaFoldDB" id="Q2HRR5"/>
<dbReference type="EMBL" id="AC157894">
    <property type="protein sequence ID" value="ABD33208.1"/>
    <property type="molecule type" value="Genomic_DNA"/>
</dbReference>
<dbReference type="STRING" id="3880.Q2HRR5"/>
<accession>G7KVL1</accession>
<sequence length="671" mass="75162">MSTPICTWSFLSSLVTALPENLGKSFAQAVTASDEAQPNRLPPRIRMGDKVYIKISQKVYEAEIVDCQLHLHGRVTLQKGDPSLTTRGLKQKLVGIWPQLRNWFVTPLGRGFFEFKFQSMEDMKKVWAMNSVNLKSGILKNFYWSKDFDPLTQTQSHAQLWIRLMHLPQEYWRQTTLFDIASGFGTPISINKATQSRLFGHYARILVDVDMSDTLFETVVVECEGYAFPVIMEYKRKLAFYQHCKLLGHYIQQCHRLNSTQPQVYSGYQPKNFTKQEVQKSKDASVLLHTTKNQASTSHSIAMGVVNTDLILGKKQVQSLNDPEKVTDFDVLAIEDEARLTLHNAFDMLVPETDNVYGEALQIDLNTESPSAGKLAAKQTIDLAFPIDVCPVSDTDSEVPIPSGSRPAATVITSASVHQALGLADVSRWAAMPVLSPVPMHVPQNKEQLVCNITKQADTNILQANNKLFSTVVYPSSTVLLDKVICDQAAKVNGPGKPIEDSKQEELTLEGIPIEGSNNATQIEALDHNKFEVTQRDKGWEAREKSLSSHNDMCDSLVTCTAMAMPITSYSALTLDKRPFAAHTAMANAPSKKAMESVRVLKKFWGDLSSDDQESEVGSDRYVVVITEKDEEYTPYTSKRQKKKEKLQMTRVNSNEEIQTRSKKGAKKDIQ</sequence>
<dbReference type="PaxDb" id="3880-AES82354"/>
<keyword evidence="2" id="KW-0732">Signal</keyword>
<evidence type="ECO:0000256" key="1">
    <source>
        <dbReference type="SAM" id="MobiDB-lite"/>
    </source>
</evidence>
<reference evidence="5" key="5">
    <citation type="submission" date="2015-04" db="UniProtKB">
        <authorList>
            <consortium name="EnsemblPlants"/>
        </authorList>
    </citation>
    <scope>IDENTIFICATION</scope>
    <source>
        <strain evidence="5">cv. Jemalong A17</strain>
    </source>
</reference>
<keyword evidence="6" id="KW-1185">Reference proteome</keyword>
<feature type="signal peptide" evidence="2">
    <location>
        <begin position="1"/>
        <end position="17"/>
    </location>
</feature>
<proteinExistence type="predicted"/>
<dbReference type="EnsemblPlants" id="AES82354">
    <property type="protein sequence ID" value="AES82354"/>
    <property type="gene ID" value="MTR_7g111460"/>
</dbReference>
<feature type="chain" id="PRO_5014586130" evidence="2">
    <location>
        <begin position="18"/>
        <end position="671"/>
    </location>
</feature>
<dbReference type="PANTHER" id="PTHR31286:SF60">
    <property type="entry name" value="PROTEIN, PUTATIVE-RELATED"/>
    <property type="match status" value="1"/>
</dbReference>
<reference evidence="4 6" key="3">
    <citation type="journal article" date="2011" name="Nature">
        <title>The Medicago genome provides insight into the evolution of rhizobial symbioses.</title>
        <authorList>
            <person name="Young N.D."/>
            <person name="Debelle F."/>
            <person name="Oldroyd G.E."/>
            <person name="Geurts R."/>
            <person name="Cannon S.B."/>
            <person name="Udvardi M.K."/>
            <person name="Benedito V.A."/>
            <person name="Mayer K.F."/>
            <person name="Gouzy J."/>
            <person name="Schoof H."/>
            <person name="Van de Peer Y."/>
            <person name="Proost S."/>
            <person name="Cook D.R."/>
            <person name="Meyers B.C."/>
            <person name="Spannagl M."/>
            <person name="Cheung F."/>
            <person name="De Mita S."/>
            <person name="Krishnakumar V."/>
            <person name="Gundlach H."/>
            <person name="Zhou S."/>
            <person name="Mudge J."/>
            <person name="Bharti A.K."/>
            <person name="Murray J.D."/>
            <person name="Naoumkina M.A."/>
            <person name="Rosen B."/>
            <person name="Silverstein K.A."/>
            <person name="Tang H."/>
            <person name="Rombauts S."/>
            <person name="Zhao P.X."/>
            <person name="Zhou P."/>
            <person name="Barbe V."/>
            <person name="Bardou P."/>
            <person name="Bechner M."/>
            <person name="Bellec A."/>
            <person name="Berger A."/>
            <person name="Berges H."/>
            <person name="Bidwell S."/>
            <person name="Bisseling T."/>
            <person name="Choisne N."/>
            <person name="Couloux A."/>
            <person name="Denny R."/>
            <person name="Deshpande S."/>
            <person name="Dai X."/>
            <person name="Doyle J.J."/>
            <person name="Dudez A.M."/>
            <person name="Farmer A.D."/>
            <person name="Fouteau S."/>
            <person name="Franken C."/>
            <person name="Gibelin C."/>
            <person name="Gish J."/>
            <person name="Goldstein S."/>
            <person name="Gonzalez A.J."/>
            <person name="Green P.J."/>
            <person name="Hallab A."/>
            <person name="Hartog M."/>
            <person name="Hua A."/>
            <person name="Humphray S.J."/>
            <person name="Jeong D.H."/>
            <person name="Jing Y."/>
            <person name="Jocker A."/>
            <person name="Kenton S.M."/>
            <person name="Kim D.J."/>
            <person name="Klee K."/>
            <person name="Lai H."/>
            <person name="Lang C."/>
            <person name="Lin S."/>
            <person name="Macmil S.L."/>
            <person name="Magdelenat G."/>
            <person name="Matthews L."/>
            <person name="McCorrison J."/>
            <person name="Monaghan E.L."/>
            <person name="Mun J.H."/>
            <person name="Najar F.Z."/>
            <person name="Nicholson C."/>
            <person name="Noirot C."/>
            <person name="O'Bleness M."/>
            <person name="Paule C.R."/>
            <person name="Poulain J."/>
            <person name="Prion F."/>
            <person name="Qin B."/>
            <person name="Qu C."/>
            <person name="Retzel E.F."/>
            <person name="Riddle C."/>
            <person name="Sallet E."/>
            <person name="Samain S."/>
            <person name="Samson N."/>
            <person name="Sanders I."/>
            <person name="Saurat O."/>
            <person name="Scarpelli C."/>
            <person name="Schiex T."/>
            <person name="Segurens B."/>
            <person name="Severin A.J."/>
            <person name="Sherrier D.J."/>
            <person name="Shi R."/>
            <person name="Sims S."/>
            <person name="Singer S.R."/>
            <person name="Sinharoy S."/>
            <person name="Sterck L."/>
            <person name="Viollet A."/>
            <person name="Wang B.B."/>
            <person name="Wang K."/>
            <person name="Wang M."/>
            <person name="Wang X."/>
            <person name="Warfsmann J."/>
            <person name="Weissenbach J."/>
            <person name="White D.D."/>
            <person name="White J.D."/>
            <person name="Wiley G.B."/>
            <person name="Wincker P."/>
            <person name="Xing Y."/>
            <person name="Yang L."/>
            <person name="Yao Z."/>
            <person name="Ying F."/>
            <person name="Zhai J."/>
            <person name="Zhou L."/>
            <person name="Zuber A."/>
            <person name="Denarie J."/>
            <person name="Dixon R.A."/>
            <person name="May G.D."/>
            <person name="Schwartz D.C."/>
            <person name="Rogers J."/>
            <person name="Quetier F."/>
            <person name="Town C.D."/>
            <person name="Roe B.A."/>
        </authorList>
    </citation>
    <scope>NUCLEOTIDE SEQUENCE [LARGE SCALE GENOMIC DNA]</scope>
    <source>
        <strain evidence="4">A17</strain>
        <strain evidence="5 6">cv. Jemalong A17</strain>
    </source>
</reference>
<dbReference type="EMBL" id="CM001223">
    <property type="protein sequence ID" value="AES82354.2"/>
    <property type="molecule type" value="Genomic_DNA"/>
</dbReference>